<accession>A0A1E3BFB4</accession>
<gene>
    <name evidence="1" type="ORF">SI65_04614</name>
</gene>
<dbReference type="VEuPathDB" id="FungiDB:SI65_04614"/>
<dbReference type="OrthoDB" id="5153231at2759"/>
<dbReference type="Proteomes" id="UP000094569">
    <property type="component" value="Unassembled WGS sequence"/>
</dbReference>
<keyword evidence="2" id="KW-1185">Reference proteome</keyword>
<organism evidence="1 2">
    <name type="scientific">Aspergillus cristatus</name>
    <name type="common">Chinese Fuzhuan brick tea-fermentation fungus</name>
    <name type="synonym">Eurotium cristatum</name>
    <dbReference type="NCBI Taxonomy" id="573508"/>
    <lineage>
        <taxon>Eukaryota</taxon>
        <taxon>Fungi</taxon>
        <taxon>Dikarya</taxon>
        <taxon>Ascomycota</taxon>
        <taxon>Pezizomycotina</taxon>
        <taxon>Eurotiomycetes</taxon>
        <taxon>Eurotiomycetidae</taxon>
        <taxon>Eurotiales</taxon>
        <taxon>Aspergillaceae</taxon>
        <taxon>Aspergillus</taxon>
        <taxon>Aspergillus subgen. Aspergillus</taxon>
    </lineage>
</organism>
<dbReference type="AlphaFoldDB" id="A0A1E3BFB4"/>
<dbReference type="EMBL" id="JXNT01000004">
    <property type="protein sequence ID" value="ODM19629.1"/>
    <property type="molecule type" value="Genomic_DNA"/>
</dbReference>
<evidence type="ECO:0000313" key="1">
    <source>
        <dbReference type="EMBL" id="ODM19629.1"/>
    </source>
</evidence>
<name>A0A1E3BFB4_ASPCR</name>
<dbReference type="STRING" id="573508.A0A1E3BFB4"/>
<proteinExistence type="predicted"/>
<protein>
    <submittedName>
        <fullName evidence="1">Uncharacterized protein</fullName>
    </submittedName>
</protein>
<comment type="caution">
    <text evidence="1">The sequence shown here is derived from an EMBL/GenBank/DDBJ whole genome shotgun (WGS) entry which is preliminary data.</text>
</comment>
<evidence type="ECO:0000313" key="2">
    <source>
        <dbReference type="Proteomes" id="UP000094569"/>
    </source>
</evidence>
<sequence>MLEGIRAYIRKLDILTQGLVVCCCHSSNIGINGFSGTPEKFKAFTNSINQRSIVNHTFWLYFPINDGEFIRAAWVRRVKRMDGSGAMPILVIETSLGRTMTFGHHVPARLRHLYDYLPLVKNGDGVITGIFHNGLDPQASKFRSGKISVFGVTCNEKQYRSQALNPEPTPIHLDAPQLPGCNPGLAWYMTKARLEGLCRVRVCRDREELHQSCLGLLLYYEDGHLESLGQVRWDRDLEHEVLAPFRVENVVVGGKNYIKDVRKDAAYTGNFLKESKWQSVPRYGTLIWWFGHMGNRITIYHD</sequence>
<reference evidence="1 2" key="1">
    <citation type="journal article" date="2016" name="BMC Genomics">
        <title>Comparative genomic and transcriptomic analyses of the Fuzhuan brick tea-fermentation fungus Aspergillus cristatus.</title>
        <authorList>
            <person name="Ge Y."/>
            <person name="Wang Y."/>
            <person name="Liu Y."/>
            <person name="Tan Y."/>
            <person name="Ren X."/>
            <person name="Zhang X."/>
            <person name="Hyde K.D."/>
            <person name="Liu Y."/>
            <person name="Liu Z."/>
        </authorList>
    </citation>
    <scope>NUCLEOTIDE SEQUENCE [LARGE SCALE GENOMIC DNA]</scope>
    <source>
        <strain evidence="1 2">GZAAS20.1005</strain>
    </source>
</reference>